<organism evidence="2 3">
    <name type="scientific">Sphingobacterium anhuiense</name>
    <dbReference type="NCBI Taxonomy" id="493780"/>
    <lineage>
        <taxon>Bacteria</taxon>
        <taxon>Pseudomonadati</taxon>
        <taxon>Bacteroidota</taxon>
        <taxon>Sphingobacteriia</taxon>
        <taxon>Sphingobacteriales</taxon>
        <taxon>Sphingobacteriaceae</taxon>
        <taxon>Sphingobacterium</taxon>
    </lineage>
</organism>
<reference evidence="3" key="1">
    <citation type="journal article" date="2019" name="Int. J. Syst. Evol. Microbiol.">
        <title>The Global Catalogue of Microorganisms (GCM) 10K type strain sequencing project: providing services to taxonomists for standard genome sequencing and annotation.</title>
        <authorList>
            <consortium name="The Broad Institute Genomics Platform"/>
            <consortium name="The Broad Institute Genome Sequencing Center for Infectious Disease"/>
            <person name="Wu L."/>
            <person name="Ma J."/>
        </authorList>
    </citation>
    <scope>NUCLEOTIDE SEQUENCE [LARGE SCALE GENOMIC DNA]</scope>
    <source>
        <strain evidence="3">KCTC 22209</strain>
    </source>
</reference>
<feature type="transmembrane region" description="Helical" evidence="1">
    <location>
        <begin position="105"/>
        <end position="122"/>
    </location>
</feature>
<feature type="transmembrane region" description="Helical" evidence="1">
    <location>
        <begin position="285"/>
        <end position="304"/>
    </location>
</feature>
<feature type="transmembrane region" description="Helical" evidence="1">
    <location>
        <begin position="152"/>
        <end position="174"/>
    </location>
</feature>
<evidence type="ECO:0000313" key="3">
    <source>
        <dbReference type="Proteomes" id="UP001597509"/>
    </source>
</evidence>
<evidence type="ECO:0000256" key="1">
    <source>
        <dbReference type="SAM" id="Phobius"/>
    </source>
</evidence>
<feature type="transmembrane region" description="Helical" evidence="1">
    <location>
        <begin position="79"/>
        <end position="100"/>
    </location>
</feature>
<dbReference type="InterPro" id="IPR049458">
    <property type="entry name" value="EpsG-like"/>
</dbReference>
<keyword evidence="1" id="KW-0812">Transmembrane</keyword>
<keyword evidence="1" id="KW-1133">Transmembrane helix</keyword>
<dbReference type="EMBL" id="JBHUPE010000007">
    <property type="protein sequence ID" value="MFD2905895.1"/>
    <property type="molecule type" value="Genomic_DNA"/>
</dbReference>
<keyword evidence="3" id="KW-1185">Reference proteome</keyword>
<gene>
    <name evidence="2" type="ORF">ACFS6I_18345</name>
</gene>
<comment type="caution">
    <text evidence="2">The sequence shown here is derived from an EMBL/GenBank/DDBJ whole genome shotgun (WGS) entry which is preliminary data.</text>
</comment>
<dbReference type="RefSeq" id="WP_380922806.1">
    <property type="nucleotide sequence ID" value="NZ_JBHUPE010000007.1"/>
</dbReference>
<feature type="transmembrane region" description="Helical" evidence="1">
    <location>
        <begin position="311"/>
        <end position="329"/>
    </location>
</feature>
<keyword evidence="1" id="KW-0472">Membrane</keyword>
<feature type="transmembrane region" description="Helical" evidence="1">
    <location>
        <begin position="12"/>
        <end position="33"/>
    </location>
</feature>
<proteinExistence type="predicted"/>
<feature type="transmembrane region" description="Helical" evidence="1">
    <location>
        <begin position="261"/>
        <end position="279"/>
    </location>
</feature>
<dbReference type="Pfam" id="PF14897">
    <property type="entry name" value="EpsG"/>
    <property type="match status" value="1"/>
</dbReference>
<sequence>MLDYINIDKITKTILLFGCFVISSIFLGTRVVGPDYHTYKSYYDIIPGFPELLSSFKFNMILSRFEPLFLVQIGVFKTFQLPFTVFHFVFTASFVALFFLRIGKYTPYVFTATFIYIAFAYLSGWSALRQFMATSIFFYALQYLVEGKKMKYILYILIACLFHVSALVLLPIAFYGNRRVSNIVVIFLLLLVSFLNLSNILEKTAHVLLTVLPIFNAEKISLSLAGRTSFINTIVIFWCVILFFMMYFKNILRKRYLNFELFYNIFWISLFVYIFASSFGSFNRVLMYFKILYPIVIPMCVFVFKETSGRILVFCGVAMISYVLFVRTINEMDGFQIFDNDKFIPYKTFLKEGLEGIPFK</sequence>
<name>A0ABW5YZA8_9SPHI</name>
<protein>
    <submittedName>
        <fullName evidence="2">EpsG family protein</fullName>
    </submittedName>
</protein>
<evidence type="ECO:0000313" key="2">
    <source>
        <dbReference type="EMBL" id="MFD2905895.1"/>
    </source>
</evidence>
<feature type="transmembrane region" description="Helical" evidence="1">
    <location>
        <begin position="230"/>
        <end position="249"/>
    </location>
</feature>
<dbReference type="Proteomes" id="UP001597509">
    <property type="component" value="Unassembled WGS sequence"/>
</dbReference>
<accession>A0ABW5YZA8</accession>
<feature type="transmembrane region" description="Helical" evidence="1">
    <location>
        <begin position="180"/>
        <end position="198"/>
    </location>
</feature>